<evidence type="ECO:0000313" key="2">
    <source>
        <dbReference type="EMBL" id="ELU43749.1"/>
    </source>
</evidence>
<comment type="caution">
    <text evidence="2">The sequence shown here is derived from an EMBL/GenBank/DDBJ whole genome shotgun (WGS) entry which is preliminary data.</text>
</comment>
<evidence type="ECO:0000313" key="3">
    <source>
        <dbReference type="Proteomes" id="UP000011668"/>
    </source>
</evidence>
<feature type="region of interest" description="Disordered" evidence="1">
    <location>
        <begin position="249"/>
        <end position="304"/>
    </location>
</feature>
<reference evidence="2 3" key="1">
    <citation type="journal article" date="2013" name="Nat. Commun.">
        <title>The evolution and pathogenic mechanisms of the rice sheath blight pathogen.</title>
        <authorList>
            <person name="Zheng A."/>
            <person name="Lin R."/>
            <person name="Xu L."/>
            <person name="Qin P."/>
            <person name="Tang C."/>
            <person name="Ai P."/>
            <person name="Zhang D."/>
            <person name="Liu Y."/>
            <person name="Sun Z."/>
            <person name="Feng H."/>
            <person name="Wang Y."/>
            <person name="Chen Y."/>
            <person name="Liang X."/>
            <person name="Fu R."/>
            <person name="Li Q."/>
            <person name="Zhang J."/>
            <person name="Yu X."/>
            <person name="Xie Z."/>
            <person name="Ding L."/>
            <person name="Guan P."/>
            <person name="Tang J."/>
            <person name="Liang Y."/>
            <person name="Wang S."/>
            <person name="Deng Q."/>
            <person name="Li S."/>
            <person name="Zhu J."/>
            <person name="Wang L."/>
            <person name="Liu H."/>
            <person name="Li P."/>
        </authorList>
    </citation>
    <scope>NUCLEOTIDE SEQUENCE [LARGE SCALE GENOMIC DNA]</scope>
    <source>
        <strain evidence="3">AG-1 IA</strain>
    </source>
</reference>
<sequence>MAVPGGVLLSPAARLLPPSSTAAPAAKIAYGPVNWGRPTSTLIGTVIVGSHSAYHIPPATLSIPPPAAAGSIWIGQFASLVCVLFCLTTPIRPWSSTDQYHGRSPSLRALFVALLVDTHLNSNIFTGWIHLMSNNKMEAPVPPPPLSWNFDTTTTPATPLKLDIANLSPVQIPTHPRTLHRLPTPDPSRTFNSSLGSDVSSALVLSPEQSEPTGTLSAADTGSETVQNSPKTAKLSVLQLNIHDFSHSIGRLAPPSTRISPLPSPTGTASEYGRRLASDHSPTRGTGSPMSPTESNGSPRSTTSRTSAFFASGFVKVHLPAPPALSFLDHVLLVHFGQQQQRRRQQHVCVQLWDGRRQR</sequence>
<keyword evidence="3" id="KW-1185">Reference proteome</keyword>
<feature type="compositionally biased region" description="Polar residues" evidence="1">
    <location>
        <begin position="207"/>
        <end position="230"/>
    </location>
</feature>
<accession>L8X546</accession>
<dbReference type="AlphaFoldDB" id="L8X546"/>
<dbReference type="Proteomes" id="UP000011668">
    <property type="component" value="Unassembled WGS sequence"/>
</dbReference>
<feature type="compositionally biased region" description="Basic and acidic residues" evidence="1">
    <location>
        <begin position="272"/>
        <end position="282"/>
    </location>
</feature>
<name>L8X546_THACA</name>
<dbReference type="HOGENOM" id="CLU_772027_0_0_1"/>
<gene>
    <name evidence="2" type="ORF">AG1IA_02218</name>
</gene>
<evidence type="ECO:0000256" key="1">
    <source>
        <dbReference type="SAM" id="MobiDB-lite"/>
    </source>
</evidence>
<proteinExistence type="predicted"/>
<dbReference type="EMBL" id="AFRT01000489">
    <property type="protein sequence ID" value="ELU43749.1"/>
    <property type="molecule type" value="Genomic_DNA"/>
</dbReference>
<feature type="compositionally biased region" description="Polar residues" evidence="1">
    <location>
        <begin position="283"/>
        <end position="299"/>
    </location>
</feature>
<organism evidence="2 3">
    <name type="scientific">Thanatephorus cucumeris (strain AG1-IA)</name>
    <name type="common">Rice sheath blight fungus</name>
    <name type="synonym">Rhizoctonia solani</name>
    <dbReference type="NCBI Taxonomy" id="983506"/>
    <lineage>
        <taxon>Eukaryota</taxon>
        <taxon>Fungi</taxon>
        <taxon>Dikarya</taxon>
        <taxon>Basidiomycota</taxon>
        <taxon>Agaricomycotina</taxon>
        <taxon>Agaricomycetes</taxon>
        <taxon>Cantharellales</taxon>
        <taxon>Ceratobasidiaceae</taxon>
        <taxon>Rhizoctonia</taxon>
        <taxon>Rhizoctonia solani AG-1</taxon>
    </lineage>
</organism>
<protein>
    <submittedName>
        <fullName evidence="2">Uncharacterized protein</fullName>
    </submittedName>
</protein>
<feature type="compositionally biased region" description="Polar residues" evidence="1">
    <location>
        <begin position="187"/>
        <end position="200"/>
    </location>
</feature>
<feature type="region of interest" description="Disordered" evidence="1">
    <location>
        <begin position="175"/>
        <end position="230"/>
    </location>
</feature>